<gene>
    <name evidence="2" type="ORF">IAC61_05265</name>
</gene>
<feature type="transmembrane region" description="Helical" evidence="1">
    <location>
        <begin position="12"/>
        <end position="35"/>
    </location>
</feature>
<dbReference type="Proteomes" id="UP000823634">
    <property type="component" value="Unassembled WGS sequence"/>
</dbReference>
<dbReference type="EMBL" id="JADINA010000033">
    <property type="protein sequence ID" value="MBO8426704.1"/>
    <property type="molecule type" value="Genomic_DNA"/>
</dbReference>
<proteinExistence type="predicted"/>
<reference evidence="2" key="2">
    <citation type="journal article" date="2021" name="PeerJ">
        <title>Extensive microbial diversity within the chicken gut microbiome revealed by metagenomics and culture.</title>
        <authorList>
            <person name="Gilroy R."/>
            <person name="Ravi A."/>
            <person name="Getino M."/>
            <person name="Pursley I."/>
            <person name="Horton D.L."/>
            <person name="Alikhan N.F."/>
            <person name="Baker D."/>
            <person name="Gharbi K."/>
            <person name="Hall N."/>
            <person name="Watson M."/>
            <person name="Adriaenssens E.M."/>
            <person name="Foster-Nyarko E."/>
            <person name="Jarju S."/>
            <person name="Secka A."/>
            <person name="Antonio M."/>
            <person name="Oren A."/>
            <person name="Chaudhuri R.R."/>
            <person name="La Ragione R."/>
            <person name="Hildebrand F."/>
            <person name="Pallen M.J."/>
        </authorList>
    </citation>
    <scope>NUCLEOTIDE SEQUENCE</scope>
    <source>
        <strain evidence="2">17113</strain>
    </source>
</reference>
<reference evidence="2" key="1">
    <citation type="submission" date="2020-10" db="EMBL/GenBank/DDBJ databases">
        <authorList>
            <person name="Gilroy R."/>
        </authorList>
    </citation>
    <scope>NUCLEOTIDE SEQUENCE</scope>
    <source>
        <strain evidence="2">17113</strain>
    </source>
</reference>
<evidence type="ECO:0000256" key="1">
    <source>
        <dbReference type="SAM" id="Phobius"/>
    </source>
</evidence>
<name>A0A9D9DK91_9FIRM</name>
<evidence type="ECO:0008006" key="4">
    <source>
        <dbReference type="Google" id="ProtNLM"/>
    </source>
</evidence>
<accession>A0A9D9DK91</accession>
<keyword evidence="1" id="KW-0812">Transmembrane</keyword>
<evidence type="ECO:0000313" key="2">
    <source>
        <dbReference type="EMBL" id="MBO8426704.1"/>
    </source>
</evidence>
<organism evidence="2 3">
    <name type="scientific">Candidatus Alloenteromonas pullistercoris</name>
    <dbReference type="NCBI Taxonomy" id="2840785"/>
    <lineage>
        <taxon>Bacteria</taxon>
        <taxon>Bacillati</taxon>
        <taxon>Bacillota</taxon>
        <taxon>Bacillota incertae sedis</taxon>
        <taxon>Candidatus Alloenteromonas</taxon>
    </lineage>
</organism>
<keyword evidence="1" id="KW-0472">Membrane</keyword>
<dbReference type="AlphaFoldDB" id="A0A9D9DK91"/>
<sequence length="578" mass="66174">MWEKTVEILAAYWAPLPVTIILIGGAIGLTVAFFISRYRDKRYAKAMDESKNAVAIFLIDLSADKVLSFKSSSIGKIKKSSVSEFYANFLPDERQRVIDWIEALLSKGESAPDFLETGVVSNPKTRKQYFYMLQADHVDKKRQVIHLERHKIKYLIPKGVPKDFKGLSSGKAALDAISECKGKGFTACFRFQYRRIADKDEPIDPIVWAHVKQIMYGLTLNRRYLLEASGNELLVVDLKISSKTQAMFFVKSCLASVNRYLSLSGYLSRLDIRIGMVGHQYYDGKAEAILDYARKTAQIAFDDEDPVMVYEKGRKSLNPLNDAAYRTEVERIINEKRLRYQFRPVYSVKSRRVIAYSLRVTPTDTYFDSMDELKDYATRTDDLGSLFSTVARNSMPLFIAERSDEKESIFFPVRVDERPYMLTTFARIPKAKTSRVVFLYRESDIKAHFNPQHPGTVMEDMRSIRAKGYQVALELDEGELGLPDSVYHAFDFFVCDFNFAGSAKNMDALVRSQMHVLVERLLKYEKPIVANEVEGWPSLELLVRSGLLYISAECFAPYSEMIQPVSPKSIKKVDEFLR</sequence>
<evidence type="ECO:0000313" key="3">
    <source>
        <dbReference type="Proteomes" id="UP000823634"/>
    </source>
</evidence>
<protein>
    <recommendedName>
        <fullName evidence="4">EAL domain-containing protein</fullName>
    </recommendedName>
</protein>
<comment type="caution">
    <text evidence="2">The sequence shown here is derived from an EMBL/GenBank/DDBJ whole genome shotgun (WGS) entry which is preliminary data.</text>
</comment>
<keyword evidence="1" id="KW-1133">Transmembrane helix</keyword>